<organism evidence="2 3">
    <name type="scientific">Romanomermis culicivorax</name>
    <name type="common">Nematode worm</name>
    <dbReference type="NCBI Taxonomy" id="13658"/>
    <lineage>
        <taxon>Eukaryota</taxon>
        <taxon>Metazoa</taxon>
        <taxon>Ecdysozoa</taxon>
        <taxon>Nematoda</taxon>
        <taxon>Enoplea</taxon>
        <taxon>Dorylaimia</taxon>
        <taxon>Mermithida</taxon>
        <taxon>Mermithoidea</taxon>
        <taxon>Mermithidae</taxon>
        <taxon>Romanomermis</taxon>
    </lineage>
</organism>
<evidence type="ECO:0000313" key="2">
    <source>
        <dbReference type="Proteomes" id="UP000887565"/>
    </source>
</evidence>
<dbReference type="Proteomes" id="UP000887565">
    <property type="component" value="Unplaced"/>
</dbReference>
<reference evidence="3" key="1">
    <citation type="submission" date="2022-11" db="UniProtKB">
        <authorList>
            <consortium name="WormBaseParasite"/>
        </authorList>
    </citation>
    <scope>IDENTIFICATION</scope>
</reference>
<name>A0A915KRK0_ROMCU</name>
<dbReference type="AlphaFoldDB" id="A0A915KRK0"/>
<proteinExistence type="predicted"/>
<keyword evidence="1" id="KW-0732">Signal</keyword>
<dbReference type="WBParaSite" id="nRc.2.0.1.t40720-RA">
    <property type="protein sequence ID" value="nRc.2.0.1.t40720-RA"/>
    <property type="gene ID" value="nRc.2.0.1.g40720"/>
</dbReference>
<sequence>MAELRTVFFRLFFLFFPYIQYEQYTTIDKIATKEARIGR</sequence>
<keyword evidence="2" id="KW-1185">Reference proteome</keyword>
<protein>
    <submittedName>
        <fullName evidence="3">Uncharacterized protein</fullName>
    </submittedName>
</protein>
<feature type="signal peptide" evidence="1">
    <location>
        <begin position="1"/>
        <end position="21"/>
    </location>
</feature>
<evidence type="ECO:0000256" key="1">
    <source>
        <dbReference type="SAM" id="SignalP"/>
    </source>
</evidence>
<accession>A0A915KRK0</accession>
<evidence type="ECO:0000313" key="3">
    <source>
        <dbReference type="WBParaSite" id="nRc.2.0.1.t40720-RA"/>
    </source>
</evidence>
<feature type="chain" id="PRO_5036710622" evidence="1">
    <location>
        <begin position="22"/>
        <end position="39"/>
    </location>
</feature>